<evidence type="ECO:0000256" key="3">
    <source>
        <dbReference type="ARBA" id="ARBA00022989"/>
    </source>
</evidence>
<reference evidence="7" key="2">
    <citation type="submission" date="2020-11" db="EMBL/GenBank/DDBJ databases">
        <authorList>
            <person name="McCartney M.A."/>
            <person name="Auch B."/>
            <person name="Kono T."/>
            <person name="Mallez S."/>
            <person name="Becker A."/>
            <person name="Gohl D.M."/>
            <person name="Silverstein K.A.T."/>
            <person name="Koren S."/>
            <person name="Bechman K.B."/>
            <person name="Herman A."/>
            <person name="Abrahante J.E."/>
            <person name="Garbe J."/>
        </authorList>
    </citation>
    <scope>NUCLEOTIDE SEQUENCE</scope>
    <source>
        <strain evidence="7">Duluth1</strain>
        <tissue evidence="7">Whole animal</tissue>
    </source>
</reference>
<dbReference type="Proteomes" id="UP000828390">
    <property type="component" value="Unassembled WGS sequence"/>
</dbReference>
<keyword evidence="8" id="KW-1185">Reference proteome</keyword>
<evidence type="ECO:0000256" key="1">
    <source>
        <dbReference type="ARBA" id="ARBA00004370"/>
    </source>
</evidence>
<dbReference type="GO" id="GO:0016020">
    <property type="term" value="C:membrane"/>
    <property type="evidence" value="ECO:0007669"/>
    <property type="project" value="UniProtKB-SubCell"/>
</dbReference>
<reference evidence="7" key="1">
    <citation type="journal article" date="2019" name="bioRxiv">
        <title>The Genome of the Zebra Mussel, Dreissena polymorpha: A Resource for Invasive Species Research.</title>
        <authorList>
            <person name="McCartney M.A."/>
            <person name="Auch B."/>
            <person name="Kono T."/>
            <person name="Mallez S."/>
            <person name="Zhang Y."/>
            <person name="Obille A."/>
            <person name="Becker A."/>
            <person name="Abrahante J.E."/>
            <person name="Garbe J."/>
            <person name="Badalamenti J.P."/>
            <person name="Herman A."/>
            <person name="Mangelson H."/>
            <person name="Liachko I."/>
            <person name="Sullivan S."/>
            <person name="Sone E.D."/>
            <person name="Koren S."/>
            <person name="Silverstein K.A.T."/>
            <person name="Beckman K.B."/>
            <person name="Gohl D.M."/>
        </authorList>
    </citation>
    <scope>NUCLEOTIDE SEQUENCE</scope>
    <source>
        <strain evidence="7">Duluth1</strain>
        <tissue evidence="7">Whole animal</tissue>
    </source>
</reference>
<dbReference type="EMBL" id="JAIWYP010000004">
    <property type="protein sequence ID" value="KAH3831582.1"/>
    <property type="molecule type" value="Genomic_DNA"/>
</dbReference>
<evidence type="ECO:0000256" key="5">
    <source>
        <dbReference type="SAM" id="MobiDB-lite"/>
    </source>
</evidence>
<evidence type="ECO:0008006" key="9">
    <source>
        <dbReference type="Google" id="ProtNLM"/>
    </source>
</evidence>
<evidence type="ECO:0000313" key="7">
    <source>
        <dbReference type="EMBL" id="KAH3831582.1"/>
    </source>
</evidence>
<comment type="caution">
    <text evidence="7">The sequence shown here is derived from an EMBL/GenBank/DDBJ whole genome shotgun (WGS) entry which is preliminary data.</text>
</comment>
<evidence type="ECO:0000256" key="4">
    <source>
        <dbReference type="ARBA" id="ARBA00023136"/>
    </source>
</evidence>
<accession>A0A9D4HB84</accession>
<dbReference type="GO" id="GO:0005375">
    <property type="term" value="F:copper ion transmembrane transporter activity"/>
    <property type="evidence" value="ECO:0007669"/>
    <property type="project" value="InterPro"/>
</dbReference>
<evidence type="ECO:0000256" key="2">
    <source>
        <dbReference type="ARBA" id="ARBA00022692"/>
    </source>
</evidence>
<organism evidence="7 8">
    <name type="scientific">Dreissena polymorpha</name>
    <name type="common">Zebra mussel</name>
    <name type="synonym">Mytilus polymorpha</name>
    <dbReference type="NCBI Taxonomy" id="45954"/>
    <lineage>
        <taxon>Eukaryota</taxon>
        <taxon>Metazoa</taxon>
        <taxon>Spiralia</taxon>
        <taxon>Lophotrochozoa</taxon>
        <taxon>Mollusca</taxon>
        <taxon>Bivalvia</taxon>
        <taxon>Autobranchia</taxon>
        <taxon>Heteroconchia</taxon>
        <taxon>Euheterodonta</taxon>
        <taxon>Imparidentia</taxon>
        <taxon>Neoheterodontei</taxon>
        <taxon>Myida</taxon>
        <taxon>Dreissenoidea</taxon>
        <taxon>Dreissenidae</taxon>
        <taxon>Dreissena</taxon>
    </lineage>
</organism>
<protein>
    <recommendedName>
        <fullName evidence="9">Copper transporter</fullName>
    </recommendedName>
</protein>
<sequence>MEGAGITAGNVGNESYTGDVYADSNTDIMADTIGQNPYINKYFTLVTQGDFLLRGLHISSITGIVLALVFVLTLTLILEVLDHWLHIQQERQTYMPRTRNPTDADNRIQWLITCHRIATLVIGHVVLVCVMRRNIWILTMVVIGSGLGHFFLKPFVIRRLPNYANDRRGYLINMPKEMSYEMKLVHVTRVDDNDDETPNKDTNVRTKGTALWLSDSNNSDSG</sequence>
<feature type="transmembrane region" description="Helical" evidence="6">
    <location>
        <begin position="134"/>
        <end position="152"/>
    </location>
</feature>
<keyword evidence="3 6" id="KW-1133">Transmembrane helix</keyword>
<feature type="region of interest" description="Disordered" evidence="5">
    <location>
        <begin position="191"/>
        <end position="222"/>
    </location>
</feature>
<evidence type="ECO:0000313" key="8">
    <source>
        <dbReference type="Proteomes" id="UP000828390"/>
    </source>
</evidence>
<gene>
    <name evidence="7" type="ORF">DPMN_104852</name>
</gene>
<feature type="transmembrane region" description="Helical" evidence="6">
    <location>
        <begin position="61"/>
        <end position="87"/>
    </location>
</feature>
<proteinExistence type="predicted"/>
<feature type="transmembrane region" description="Helical" evidence="6">
    <location>
        <begin position="108"/>
        <end position="128"/>
    </location>
</feature>
<keyword evidence="2 6" id="KW-0812">Transmembrane</keyword>
<dbReference type="PANTHER" id="PTHR12483">
    <property type="entry name" value="SOLUTE CARRIER FAMILY 31 COPPER TRANSPORTERS"/>
    <property type="match status" value="1"/>
</dbReference>
<dbReference type="InterPro" id="IPR007274">
    <property type="entry name" value="Cop_transporter"/>
</dbReference>
<name>A0A9D4HB84_DREPO</name>
<keyword evidence="4 6" id="KW-0472">Membrane</keyword>
<dbReference type="OrthoDB" id="6158546at2759"/>
<dbReference type="PANTHER" id="PTHR12483:SF115">
    <property type="entry name" value="COPPER TRANSPORT PROTEIN"/>
    <property type="match status" value="1"/>
</dbReference>
<evidence type="ECO:0000256" key="6">
    <source>
        <dbReference type="SAM" id="Phobius"/>
    </source>
</evidence>
<dbReference type="AlphaFoldDB" id="A0A9D4HB84"/>
<comment type="subcellular location">
    <subcellularLocation>
        <location evidence="1">Membrane</location>
    </subcellularLocation>
</comment>
<feature type="compositionally biased region" description="Basic and acidic residues" evidence="5">
    <location>
        <begin position="191"/>
        <end position="204"/>
    </location>
</feature>